<dbReference type="GO" id="GO:0005576">
    <property type="term" value="C:extracellular region"/>
    <property type="evidence" value="ECO:0007669"/>
    <property type="project" value="UniProtKB-SubCell"/>
</dbReference>
<evidence type="ECO:0000313" key="10">
    <source>
        <dbReference type="EMBL" id="PJJ28745.1"/>
    </source>
</evidence>
<evidence type="ECO:0000256" key="6">
    <source>
        <dbReference type="ARBA" id="ARBA00023136"/>
    </source>
</evidence>
<dbReference type="Pfam" id="PF20585">
    <property type="entry name" value="Pectate_lyase_5"/>
    <property type="match status" value="1"/>
</dbReference>
<dbReference type="GO" id="GO:0009279">
    <property type="term" value="C:cell outer membrane"/>
    <property type="evidence" value="ECO:0007669"/>
    <property type="project" value="UniProtKB-SubCell"/>
</dbReference>
<evidence type="ECO:0000256" key="5">
    <source>
        <dbReference type="ARBA" id="ARBA00022729"/>
    </source>
</evidence>
<dbReference type="InterPro" id="IPR013783">
    <property type="entry name" value="Ig-like_fold"/>
</dbReference>
<dbReference type="InterPro" id="IPR011050">
    <property type="entry name" value="Pectin_lyase_fold/virulence"/>
</dbReference>
<evidence type="ECO:0000256" key="3">
    <source>
        <dbReference type="ARBA" id="ARBA00004613"/>
    </source>
</evidence>
<dbReference type="InterPro" id="IPR042229">
    <property type="entry name" value="Listeria/Bacterioides_rpt_sf"/>
</dbReference>
<dbReference type="RefSeq" id="WP_166433610.1">
    <property type="nucleotide sequence ID" value="NZ_PGET01000001.1"/>
</dbReference>
<accession>A0A2M8Z5N8</accession>
<dbReference type="InterPro" id="IPR003368">
    <property type="entry name" value="POMP_repeat"/>
</dbReference>
<evidence type="ECO:0000313" key="11">
    <source>
        <dbReference type="Proteomes" id="UP000231092"/>
    </source>
</evidence>
<dbReference type="EMBL" id="PGET01000001">
    <property type="protein sequence ID" value="PJJ28745.1"/>
    <property type="molecule type" value="Genomic_DNA"/>
</dbReference>
<dbReference type="Gene3D" id="2.160.20.20">
    <property type="match status" value="1"/>
</dbReference>
<feature type="region of interest" description="Disordered" evidence="8">
    <location>
        <begin position="47"/>
        <end position="93"/>
    </location>
</feature>
<dbReference type="PANTHER" id="PTHR11319:SF35">
    <property type="entry name" value="OUTER MEMBRANE PROTEIN PMPC-RELATED"/>
    <property type="match status" value="1"/>
</dbReference>
<organism evidence="10 11">
    <name type="scientific">[Clostridium] celerecrescens 18A</name>
    <dbReference type="NCBI Taxonomy" id="1286362"/>
    <lineage>
        <taxon>Bacteria</taxon>
        <taxon>Bacillati</taxon>
        <taxon>Bacillota</taxon>
        <taxon>Clostridia</taxon>
        <taxon>Lachnospirales</taxon>
        <taxon>Lachnospiraceae</taxon>
        <taxon>Lacrimispora</taxon>
    </lineage>
</organism>
<comment type="subcellular location">
    <subcellularLocation>
        <location evidence="1">Cell envelope</location>
    </subcellularLocation>
    <subcellularLocation>
        <location evidence="2">Cell outer membrane</location>
    </subcellularLocation>
    <subcellularLocation>
        <location evidence="3">Secreted</location>
    </subcellularLocation>
</comment>
<evidence type="ECO:0000256" key="2">
    <source>
        <dbReference type="ARBA" id="ARBA00004442"/>
    </source>
</evidence>
<sequence>MLKRRNIRHFLAKLLLIMILLGNMESGYLANTWVTSAQVFASGVQVQTPSDADKPDPVMSSDDVTPDRQNRLSENSYLRENPEATPSIASPSESGIEKETVKITAADVVVSLGSSGFDLLDGVIARDEAEDGDSIPVKVRDDGGFDINTEGIYTVEYEAESVTETRNVTVFAFDPQPATLAEVQAMLDDYETEYQTAMDEGGFLSALEVQKPRWQYEVDSSLMASGWRCDYLEDETYGVTYWSFFLAPAAMSAEAAVGNYTEFKAAFDNPEISVIVLTADIDFGNESHTLTRNLTIKSDLSAASTYMMRITADNRHFIVDGSGAVLSLENVIVEGRNPSNNWYGGIVVKNGAELNVKDSAIQRCMTSGNPSNGGGIHASGNSKVNILGGSIIRYNYAYFGGGGGVYLEDSTINVSEDTMFMSNRAYRSSTVSGDGGGIYAVRSEVNIGDSVGFTSNTADGNGGGLYAYDCTTTIGNGSLVTFTGNKASWGNGGGGIYQYYGTLNIGGGTAFLGNTTGALSGAGVYARRTGMNIEGTDGNPVVFRDGFANSCGGAICIIEGNSVTIQYAEFYNNKANNFGGAIDIDGSAAANTVEMENCIFSGNVCNSTGGAIAIEVNTNDVTIRDTVIDGNVAGGAPHNTGYRSANGNGGGIYFENGTLTIADSEIINNQSPKHGGGIGGNNMSNLLNSLAVTNTVMNGNIASVFYKMTNQTYIDLHAQRINNGSDPSYKVYSWGKDWAYNNFDIQYSDTDMEAMALTVKFDSRGGSPTPTDITGVVYNDGIEAPAETPSKTGYTFAGWENATGELWTFKTASNLGAPVRSDMTLYARWDRCLVSFISDGVVIDTQTVATGNTVSPTTVNVSKEGHTFNYWADENGKRWFFSTKVTQDMNLYAVWAPNPYTVLFLKEKGDINSVYNTQIVLYDNYSSNPGIPVKTGYTFDGWLDETDNSWNFSTQIKRDTVLHAKWKAMDHTVRFYLDDTMQSGVLYDIKTAAYNTTLQNNMPSIPIHAGQYFGGWILPDGTVFNELTRITGDIDVYAVWSNQSVFALENVQYLEFAVSDKNPFVDRSVSWSNFETMLQAAVKNVSTDIPIPESFVITSSDYSQVDYNEITHRGAEYLVHLTAVWVDSTDGQTKTCTGTVKVYVYDAVSPVIDVAIPSFTIDRNAIHTDVASLLQMAGVSVTDNYYSRDGITLDTVFANGSLELIHQLVPGTYRVDLGAVDGSGNRAVGKFFTVTIIPITYTVTYDSNGGSFVDSRTVNYGETVTAPINPTRTSYTFGGWYKDNETFLKAWNFGSDIVTENITLYAKWKNNSSGGSSGGGTPNIPAIPTTPAPTDPEIPAETEAPIIAPPTVPPGHSIVPRNEREYVEIDENGIPIGTWRMSDDNSTWIPDEYILPAGLPKTGDNRSEAWILLLFSCISFCGVCFSGRAERKKSGRQKDE</sequence>
<keyword evidence="4" id="KW-0964">Secreted</keyword>
<evidence type="ECO:0000256" key="1">
    <source>
        <dbReference type="ARBA" id="ARBA00004196"/>
    </source>
</evidence>
<evidence type="ECO:0000256" key="9">
    <source>
        <dbReference type="SAM" id="Phobius"/>
    </source>
</evidence>
<keyword evidence="6 9" id="KW-0472">Membrane</keyword>
<keyword evidence="9" id="KW-1133">Transmembrane helix</keyword>
<name>A0A2M8Z5N8_9FIRM</name>
<dbReference type="Pfam" id="PF09479">
    <property type="entry name" value="Flg_new"/>
    <property type="match status" value="4"/>
</dbReference>
<comment type="caution">
    <text evidence="10">The sequence shown here is derived from an EMBL/GenBank/DDBJ whole genome shotgun (WGS) entry which is preliminary data.</text>
</comment>
<keyword evidence="5" id="KW-0732">Signal</keyword>
<evidence type="ECO:0000256" key="8">
    <source>
        <dbReference type="SAM" id="MobiDB-lite"/>
    </source>
</evidence>
<dbReference type="Gene3D" id="2.60.40.10">
    <property type="entry name" value="Immunoglobulins"/>
    <property type="match status" value="1"/>
</dbReference>
<feature type="transmembrane region" description="Helical" evidence="9">
    <location>
        <begin position="1409"/>
        <end position="1429"/>
    </location>
</feature>
<evidence type="ECO:0000256" key="7">
    <source>
        <dbReference type="ARBA" id="ARBA00023237"/>
    </source>
</evidence>
<dbReference type="InterPro" id="IPR006626">
    <property type="entry name" value="PbH1"/>
</dbReference>
<dbReference type="NCBIfam" id="TIGR02543">
    <property type="entry name" value="List_Bact_rpt"/>
    <property type="match status" value="3"/>
</dbReference>
<dbReference type="PANTHER" id="PTHR11319">
    <property type="entry name" value="G PROTEIN-COUPLED RECEPTOR-RELATED"/>
    <property type="match status" value="1"/>
</dbReference>
<gene>
    <name evidence="10" type="ORF">H171_2266</name>
</gene>
<dbReference type="SUPFAM" id="SSF51126">
    <property type="entry name" value="Pectin lyase-like"/>
    <property type="match status" value="2"/>
</dbReference>
<keyword evidence="9" id="KW-0812">Transmembrane</keyword>
<dbReference type="Gene3D" id="2.60.40.4270">
    <property type="entry name" value="Listeria-Bacteroides repeat domain"/>
    <property type="match status" value="4"/>
</dbReference>
<dbReference type="Proteomes" id="UP000231092">
    <property type="component" value="Unassembled WGS sequence"/>
</dbReference>
<evidence type="ECO:0000256" key="4">
    <source>
        <dbReference type="ARBA" id="ARBA00022525"/>
    </source>
</evidence>
<dbReference type="InterPro" id="IPR013378">
    <property type="entry name" value="InlB-like_B-rpt"/>
</dbReference>
<proteinExistence type="predicted"/>
<dbReference type="Pfam" id="PF02415">
    <property type="entry name" value="Chlam_PMP"/>
    <property type="match status" value="1"/>
</dbReference>
<reference evidence="10 11" key="1">
    <citation type="submission" date="2017-11" db="EMBL/GenBank/DDBJ databases">
        <title>Understudied soil microbes with underappreciated capabilities: Untangling the Clostridium saccharolyticum group.</title>
        <authorList>
            <person name="Leschine S."/>
        </authorList>
    </citation>
    <scope>NUCLEOTIDE SEQUENCE [LARGE SCALE GENOMIC DNA]</scope>
    <source>
        <strain evidence="10 11">18A</strain>
    </source>
</reference>
<protein>
    <submittedName>
        <fullName evidence="10">Putative repeat protein (TIGR02543 family)</fullName>
    </submittedName>
</protein>
<dbReference type="InterPro" id="IPR046776">
    <property type="entry name" value="Pectate_lyase_5"/>
</dbReference>
<dbReference type="SMART" id="SM00710">
    <property type="entry name" value="PbH1"/>
    <property type="match status" value="7"/>
</dbReference>
<keyword evidence="7" id="KW-0998">Cell outer membrane</keyword>
<dbReference type="InterPro" id="IPR012332">
    <property type="entry name" value="Autotransporter_pectin_lyase_C"/>
</dbReference>